<organism evidence="1 2">
    <name type="scientific">Maledivibacter halophilus</name>
    <dbReference type="NCBI Taxonomy" id="36842"/>
    <lineage>
        <taxon>Bacteria</taxon>
        <taxon>Bacillati</taxon>
        <taxon>Bacillota</taxon>
        <taxon>Clostridia</taxon>
        <taxon>Peptostreptococcales</taxon>
        <taxon>Caminicellaceae</taxon>
        <taxon>Maledivibacter</taxon>
    </lineage>
</organism>
<dbReference type="STRING" id="36842.SAMN02194393_04806"/>
<evidence type="ECO:0000313" key="2">
    <source>
        <dbReference type="Proteomes" id="UP000190285"/>
    </source>
</evidence>
<dbReference type="RefSeq" id="WP_079495335.1">
    <property type="nucleotide sequence ID" value="NZ_FUZT01000016.1"/>
</dbReference>
<keyword evidence="2" id="KW-1185">Reference proteome</keyword>
<reference evidence="1 2" key="1">
    <citation type="submission" date="2017-02" db="EMBL/GenBank/DDBJ databases">
        <authorList>
            <person name="Peterson S.W."/>
        </authorList>
    </citation>
    <scope>NUCLEOTIDE SEQUENCE [LARGE SCALE GENOMIC DNA]</scope>
    <source>
        <strain evidence="1 2">M1</strain>
    </source>
</reference>
<proteinExistence type="predicted"/>
<dbReference type="Proteomes" id="UP000190285">
    <property type="component" value="Unassembled WGS sequence"/>
</dbReference>
<dbReference type="OrthoDB" id="1845039at2"/>
<dbReference type="EMBL" id="FUZT01000016">
    <property type="protein sequence ID" value="SKC88025.1"/>
    <property type="molecule type" value="Genomic_DNA"/>
</dbReference>
<dbReference type="AlphaFoldDB" id="A0A1T5MIK2"/>
<accession>A0A1T5MIK2</accession>
<gene>
    <name evidence="1" type="ORF">SAMN02194393_04806</name>
</gene>
<sequence>MYSLNSINPLDRIRINEGIDSLKTYFNALAKNNKEEAVNLINAENLYFPSLFVLRNDIDTLGLFYNLNIRNKVSIEITDEILEGKKKVSVNEYISSDFAQIAYSVLKWIFETGFSNDGLSNEYDEVLDITAIILTKIYKEKTILPDLADMIFDRNRKGLFNHDLVWAFFESRDPHSLIMIANRLLSRDEKDVELASKLLSFIPGIEKNSIISKEKKYTSFLKWLEENSPFLYFTGQSLQQVNRPITYKIALEAKYLNKNVSVDTGKTLKSLKDEEYMLLNEFNKQDNDTKLLLSNFSNILHAKNKSIWEEWIQYPISRQIAIAKAMMGGQQ</sequence>
<name>A0A1T5MIK2_9FIRM</name>
<evidence type="ECO:0000313" key="1">
    <source>
        <dbReference type="EMBL" id="SKC88025.1"/>
    </source>
</evidence>
<protein>
    <submittedName>
        <fullName evidence="1">Uncharacterized protein</fullName>
    </submittedName>
</protein>